<feature type="transmembrane region" description="Helical" evidence="1">
    <location>
        <begin position="248"/>
        <end position="269"/>
    </location>
</feature>
<accession>A0A1I3QLG7</accession>
<protein>
    <submittedName>
        <fullName evidence="3">Glycosyltransferase, catalytic subunit of cellulose synthase and poly-beta-1,6-N-acetylglucosamine synthase</fullName>
    </submittedName>
</protein>
<name>A0A1I3QLG7_9FLAO</name>
<evidence type="ECO:0000313" key="3">
    <source>
        <dbReference type="EMBL" id="SFJ34359.1"/>
    </source>
</evidence>
<dbReference type="InterPro" id="IPR001173">
    <property type="entry name" value="Glyco_trans_2-like"/>
</dbReference>
<dbReference type="Pfam" id="PF00535">
    <property type="entry name" value="Glycos_transf_2"/>
    <property type="match status" value="1"/>
</dbReference>
<organism evidence="3 4">
    <name type="scientific">Olleya namhaensis</name>
    <dbReference type="NCBI Taxonomy" id="1144750"/>
    <lineage>
        <taxon>Bacteria</taxon>
        <taxon>Pseudomonadati</taxon>
        <taxon>Bacteroidota</taxon>
        <taxon>Flavobacteriia</taxon>
        <taxon>Flavobacteriales</taxon>
        <taxon>Flavobacteriaceae</taxon>
    </lineage>
</organism>
<feature type="transmembrane region" description="Helical" evidence="1">
    <location>
        <begin position="298"/>
        <end position="318"/>
    </location>
</feature>
<dbReference type="Gene3D" id="3.90.550.10">
    <property type="entry name" value="Spore Coat Polysaccharide Biosynthesis Protein SpsA, Chain A"/>
    <property type="match status" value="1"/>
</dbReference>
<reference evidence="4" key="1">
    <citation type="submission" date="2016-10" db="EMBL/GenBank/DDBJ databases">
        <authorList>
            <person name="Varghese N."/>
            <person name="Submissions S."/>
        </authorList>
    </citation>
    <scope>NUCLEOTIDE SEQUENCE [LARGE SCALE GENOMIC DNA]</scope>
    <source>
        <strain evidence="4">DSM 28881</strain>
    </source>
</reference>
<feature type="domain" description="Glycosyltransferase 2-like" evidence="2">
    <location>
        <begin position="14"/>
        <end position="133"/>
    </location>
</feature>
<evidence type="ECO:0000259" key="2">
    <source>
        <dbReference type="Pfam" id="PF00535"/>
    </source>
</evidence>
<dbReference type="STRING" id="1144750.SAMN05443431_106189"/>
<dbReference type="PANTHER" id="PTHR22916:SF64">
    <property type="entry name" value="TRANSFERASE, PUTATIVE-RELATED"/>
    <property type="match status" value="1"/>
</dbReference>
<keyword evidence="1" id="KW-1133">Transmembrane helix</keyword>
<keyword evidence="1" id="KW-0812">Transmembrane</keyword>
<dbReference type="InterPro" id="IPR029044">
    <property type="entry name" value="Nucleotide-diphossugar_trans"/>
</dbReference>
<feature type="transmembrane region" description="Helical" evidence="1">
    <location>
        <begin position="275"/>
        <end position="291"/>
    </location>
</feature>
<dbReference type="AlphaFoldDB" id="A0A1I3QLG7"/>
<dbReference type="SUPFAM" id="SSF53448">
    <property type="entry name" value="Nucleotide-diphospho-sugar transferases"/>
    <property type="match status" value="1"/>
</dbReference>
<dbReference type="Proteomes" id="UP000199559">
    <property type="component" value="Unassembled WGS sequence"/>
</dbReference>
<keyword evidence="4" id="KW-1185">Reference proteome</keyword>
<keyword evidence="3" id="KW-0808">Transferase</keyword>
<proteinExistence type="predicted"/>
<dbReference type="PANTHER" id="PTHR22916">
    <property type="entry name" value="GLYCOSYLTRANSFERASE"/>
    <property type="match status" value="1"/>
</dbReference>
<dbReference type="GO" id="GO:0016758">
    <property type="term" value="F:hexosyltransferase activity"/>
    <property type="evidence" value="ECO:0007669"/>
    <property type="project" value="UniProtKB-ARBA"/>
</dbReference>
<evidence type="ECO:0000256" key="1">
    <source>
        <dbReference type="SAM" id="Phobius"/>
    </source>
</evidence>
<keyword evidence="1" id="KW-0472">Membrane</keyword>
<gene>
    <name evidence="3" type="ORF">SAMN05443431_106189</name>
</gene>
<evidence type="ECO:0000313" key="4">
    <source>
        <dbReference type="Proteomes" id="UP000199559"/>
    </source>
</evidence>
<dbReference type="EMBL" id="FORM01000006">
    <property type="protein sequence ID" value="SFJ34359.1"/>
    <property type="molecule type" value="Genomic_DNA"/>
</dbReference>
<sequence length="343" mass="39288">MRLTYICNMQLSYSFIIPVYNRPVEIEELLESFLKLSGTFSYEIVIVEDGSTITSQSVIDKYNTQLDITYYFKPNSGPGDSRNFGMQKAKGNYFIILDSDCLLPSNYLIEVDRSLKQNYVDCFGGPDKAHKSFSNLQKAIDFSMTSVITTGGIRGNKASLDKFQPRSFNMGLSKKAFEATKGFGNIHPGEDPDLSIRLWNLGFNTVLIPEAYVYHKRRISWSKFYQQVYKFGSVRPILNQWHPQTKKLTYWFPSVFTLGAIFAIIFALFNIYLPIYLVLFYFSLVFVIALITTKNVIIACQALLAICIQFFGYGYGFLKSTLILSIKKDKAEVLFPHLFFNNK</sequence>